<organism evidence="11 12">
    <name type="scientific">Dinoroseobacter shibae (strain DSM 16493 / NCIMB 14021 / DFL 12)</name>
    <dbReference type="NCBI Taxonomy" id="398580"/>
    <lineage>
        <taxon>Bacteria</taxon>
        <taxon>Pseudomonadati</taxon>
        <taxon>Pseudomonadota</taxon>
        <taxon>Alphaproteobacteria</taxon>
        <taxon>Rhodobacterales</taxon>
        <taxon>Roseobacteraceae</taxon>
        <taxon>Dinoroseobacter</taxon>
    </lineage>
</organism>
<feature type="region of interest" description="Disordered" evidence="9">
    <location>
        <begin position="238"/>
        <end position="279"/>
    </location>
</feature>
<dbReference type="Proteomes" id="UP000006833">
    <property type="component" value="Chromosome"/>
</dbReference>
<comment type="pathway">
    <text evidence="8">Porphyrin-containing compound metabolism; bacteriochlorophyll biosynthesis.</text>
</comment>
<dbReference type="SMART" id="SM00327">
    <property type="entry name" value="VWA"/>
    <property type="match status" value="1"/>
</dbReference>
<dbReference type="NCBIfam" id="NF009943">
    <property type="entry name" value="PRK13406.1"/>
    <property type="match status" value="1"/>
</dbReference>
<dbReference type="EC" id="6.6.1.1" evidence="8"/>
<dbReference type="GO" id="GO:0030494">
    <property type="term" value="P:bacteriochlorophyll biosynthetic process"/>
    <property type="evidence" value="ECO:0007669"/>
    <property type="project" value="UniProtKB-UniPathway"/>
</dbReference>
<dbReference type="InterPro" id="IPR002035">
    <property type="entry name" value="VWF_A"/>
</dbReference>
<dbReference type="AlphaFoldDB" id="A8LPZ6"/>
<keyword evidence="2 8" id="KW-0602">Photosynthesis</keyword>
<comment type="function">
    <text evidence="8">Involved in bacteriochlorophyll biosynthesis; introduces a magnesium ion into protoporphyrin IX to yield Mg-protoporphyrin IX.</text>
</comment>
<dbReference type="KEGG" id="dsh:Dshi_3503"/>
<keyword evidence="6 8" id="KW-0149">Chlorophyll biosynthesis</keyword>
<evidence type="ECO:0000256" key="6">
    <source>
        <dbReference type="ARBA" id="ARBA00023171"/>
    </source>
</evidence>
<sequence length="573" mass="59880">MIPPTHMDPVERWAQAATAAALLAIDPEGLGGLWLRARSGPARDRLLAGLRGLLTAPRRMPPGIADAQLFGGVDLAATLSAGQLVRAPGLLGSGPVALIAPMAERMTPGLAARLAQTLDASQGHCLIALDEGAEPDERLAASLADRLALHIDLDGLALADCPPPAFDAEEIARARTYLPHVRLGPDAHAALTVAALRLGIDSLRAPLLAARAARALAALDGRDTADEDDLVTATELVLAPRATRFPEEDTDEAEPPQDAPEPPPETDAAPEDELDETDPPQRLPEEILLQAAKAVLPPDLLARLAAAKAPKTAKSGAGAGAAKKGNRRGRPLPSRPGRIDGQSRIDLVATLRAAAPWQTIRRKLTPDAPQKVLVRSEDIRLRRFEEKSDRLLIFAVDASGSAALARLAEAKGAVELMLAEAYARRDHVALIAFRGTGADLLLPPTRSLVQTKRRLAALPGGGGTPLAAGLRASLDLAALSKGRGLSPTIALLTDGRANIALDGTANRPAAAEDARAMARALRAQATPSIVIDMGNRPQAQLRDLAGDLAAPYIPMPRADSQRLSTAVTAALDS</sequence>
<dbReference type="GO" id="GO:0016851">
    <property type="term" value="F:magnesium chelatase activity"/>
    <property type="evidence" value="ECO:0007669"/>
    <property type="project" value="UniProtKB-UniRule"/>
</dbReference>
<evidence type="ECO:0000256" key="2">
    <source>
        <dbReference type="ARBA" id="ARBA00022531"/>
    </source>
</evidence>
<dbReference type="PANTHER" id="PTHR43473">
    <property type="entry name" value="MAGNESIUM-CHELATASE SUBUNIT CHLD, CHLOROPLASTIC"/>
    <property type="match status" value="1"/>
</dbReference>
<dbReference type="PANTHER" id="PTHR43473:SF2">
    <property type="entry name" value="MAGNESIUM-CHELATASE SUBUNIT CHLD, CHLOROPLASTIC"/>
    <property type="match status" value="1"/>
</dbReference>
<keyword evidence="4 8" id="KW-0547">Nucleotide-binding</keyword>
<feature type="domain" description="VWFA" evidence="10">
    <location>
        <begin position="391"/>
        <end position="571"/>
    </location>
</feature>
<comment type="similarity">
    <text evidence="1 8">Belongs to the Mg-chelatase subunits D/I family.</text>
</comment>
<evidence type="ECO:0000256" key="7">
    <source>
        <dbReference type="ARBA" id="ARBA00048693"/>
    </source>
</evidence>
<feature type="region of interest" description="Disordered" evidence="9">
    <location>
        <begin position="307"/>
        <end position="341"/>
    </location>
</feature>
<evidence type="ECO:0000256" key="8">
    <source>
        <dbReference type="RuleBase" id="RU362087"/>
    </source>
</evidence>
<accession>A8LPZ6</accession>
<dbReference type="InterPro" id="IPR041702">
    <property type="entry name" value="BchD/ChlD_VWA"/>
</dbReference>
<dbReference type="SUPFAM" id="SSF53300">
    <property type="entry name" value="vWA-like"/>
    <property type="match status" value="1"/>
</dbReference>
<keyword evidence="8" id="KW-0077">Bacteriochlorophyll biosynthesis</keyword>
<dbReference type="eggNOG" id="COG1239">
    <property type="taxonomic scope" value="Bacteria"/>
</dbReference>
<keyword evidence="3 8" id="KW-0436">Ligase</keyword>
<dbReference type="GO" id="GO:0005524">
    <property type="term" value="F:ATP binding"/>
    <property type="evidence" value="ECO:0007669"/>
    <property type="project" value="UniProtKB-UniRule"/>
</dbReference>
<dbReference type="Pfam" id="PF13519">
    <property type="entry name" value="VWA_2"/>
    <property type="match status" value="1"/>
</dbReference>
<feature type="compositionally biased region" description="Acidic residues" evidence="9">
    <location>
        <begin position="268"/>
        <end position="278"/>
    </location>
</feature>
<protein>
    <recommendedName>
        <fullName evidence="8">Mg-protoporphyrin IX chelatase</fullName>
        <ecNumber evidence="8">6.6.1.1</ecNumber>
    </recommendedName>
</protein>
<dbReference type="InterPro" id="IPR036465">
    <property type="entry name" value="vWFA_dom_sf"/>
</dbReference>
<dbReference type="SUPFAM" id="SSF52540">
    <property type="entry name" value="P-loop containing nucleoside triphosphate hydrolases"/>
    <property type="match status" value="1"/>
</dbReference>
<feature type="compositionally biased region" description="Low complexity" evidence="9">
    <location>
        <begin position="307"/>
        <end position="323"/>
    </location>
</feature>
<evidence type="ECO:0000313" key="12">
    <source>
        <dbReference type="Proteomes" id="UP000006833"/>
    </source>
</evidence>
<dbReference type="EMBL" id="CP000830">
    <property type="protein sequence ID" value="ABV95236.1"/>
    <property type="molecule type" value="Genomic_DNA"/>
</dbReference>
<name>A8LPZ6_DINSH</name>
<reference evidence="12" key="1">
    <citation type="journal article" date="2010" name="ISME J.">
        <title>The complete genome sequence of the algal symbiont Dinoroseobacter shibae: a hitchhiker's guide to life in the sea.</title>
        <authorList>
            <person name="Wagner-Dobler I."/>
            <person name="Ballhausen B."/>
            <person name="Berger M."/>
            <person name="Brinkhoff T."/>
            <person name="Buchholz I."/>
            <person name="Bunk B."/>
            <person name="Cypionka H."/>
            <person name="Daniel R."/>
            <person name="Drepper T."/>
            <person name="Gerdts G."/>
            <person name="Hahnke S."/>
            <person name="Han C."/>
            <person name="Jahn D."/>
            <person name="Kalhoefer D."/>
            <person name="Kiss H."/>
            <person name="Klenk H.P."/>
            <person name="Kyrpides N."/>
            <person name="Liebl W."/>
            <person name="Liesegang H."/>
            <person name="Meincke L."/>
            <person name="Pati A."/>
            <person name="Petersen J."/>
            <person name="Piekarski T."/>
            <person name="Pommerenke C."/>
            <person name="Pradella S."/>
            <person name="Pukall R."/>
            <person name="Rabus R."/>
            <person name="Stackebrandt E."/>
            <person name="Thole S."/>
            <person name="Thompson L."/>
            <person name="Tielen P."/>
            <person name="Tomasch J."/>
            <person name="von Jan M."/>
            <person name="Wanphrut N."/>
            <person name="Wichels A."/>
            <person name="Zech H."/>
            <person name="Simon M."/>
        </authorList>
    </citation>
    <scope>NUCLEOTIDE SEQUENCE [LARGE SCALE GENOMIC DNA]</scope>
    <source>
        <strain evidence="12">DSM 16493 / NCIMB 14021 / DFL 12</strain>
    </source>
</reference>
<evidence type="ECO:0000256" key="1">
    <source>
        <dbReference type="ARBA" id="ARBA00005799"/>
    </source>
</evidence>
<keyword evidence="5 8" id="KW-0067">ATP-binding</keyword>
<keyword evidence="12" id="KW-1185">Reference proteome</keyword>
<dbReference type="PROSITE" id="PS50234">
    <property type="entry name" value="VWFA"/>
    <property type="match status" value="1"/>
</dbReference>
<dbReference type="CDD" id="cd01451">
    <property type="entry name" value="vWA_Magnesium_chelatase"/>
    <property type="match status" value="1"/>
</dbReference>
<dbReference type="UniPathway" id="UPA00669"/>
<dbReference type="eggNOG" id="COG1240">
    <property type="taxonomic scope" value="Bacteria"/>
</dbReference>
<proteinExistence type="inferred from homology"/>
<dbReference type="GO" id="GO:0015979">
    <property type="term" value="P:photosynthesis"/>
    <property type="evidence" value="ECO:0007669"/>
    <property type="project" value="UniProtKB-UniRule"/>
</dbReference>
<evidence type="ECO:0000259" key="10">
    <source>
        <dbReference type="PROSITE" id="PS50234"/>
    </source>
</evidence>
<evidence type="ECO:0000256" key="4">
    <source>
        <dbReference type="ARBA" id="ARBA00022741"/>
    </source>
</evidence>
<dbReference type="HOGENOM" id="CLU_016684_6_2_5"/>
<dbReference type="InterPro" id="IPR027417">
    <property type="entry name" value="P-loop_NTPase"/>
</dbReference>
<dbReference type="InterPro" id="IPR011776">
    <property type="entry name" value="Mg_chelatase_ATPase-dsu"/>
</dbReference>
<evidence type="ECO:0000256" key="5">
    <source>
        <dbReference type="ARBA" id="ARBA00022840"/>
    </source>
</evidence>
<dbReference type="Pfam" id="PF17863">
    <property type="entry name" value="AAA_lid_2"/>
    <property type="match status" value="1"/>
</dbReference>
<dbReference type="Gene3D" id="1.10.8.80">
    <property type="entry name" value="Magnesium chelatase subunit I, C-Terminal domain"/>
    <property type="match status" value="1"/>
</dbReference>
<dbReference type="NCBIfam" id="TIGR02031">
    <property type="entry name" value="BchD-ChlD"/>
    <property type="match status" value="1"/>
</dbReference>
<comment type="catalytic activity">
    <reaction evidence="7 8">
        <text>protoporphyrin IX + Mg(2+) + ATP + H2O = Mg-protoporphyrin IX + ADP + phosphate + 3 H(+)</text>
        <dbReference type="Rhea" id="RHEA:13961"/>
        <dbReference type="ChEBI" id="CHEBI:15377"/>
        <dbReference type="ChEBI" id="CHEBI:15378"/>
        <dbReference type="ChEBI" id="CHEBI:18420"/>
        <dbReference type="ChEBI" id="CHEBI:30616"/>
        <dbReference type="ChEBI" id="CHEBI:43474"/>
        <dbReference type="ChEBI" id="CHEBI:57306"/>
        <dbReference type="ChEBI" id="CHEBI:60492"/>
        <dbReference type="ChEBI" id="CHEBI:456216"/>
        <dbReference type="EC" id="6.6.1.1"/>
    </reaction>
</comment>
<evidence type="ECO:0000256" key="3">
    <source>
        <dbReference type="ARBA" id="ARBA00022598"/>
    </source>
</evidence>
<evidence type="ECO:0000313" key="11">
    <source>
        <dbReference type="EMBL" id="ABV95236.1"/>
    </source>
</evidence>
<dbReference type="InterPro" id="IPR041628">
    <property type="entry name" value="ChlI/MoxR_AAA_lid"/>
</dbReference>
<dbReference type="Gene3D" id="3.40.50.410">
    <property type="entry name" value="von Willebrand factor, type A domain"/>
    <property type="match status" value="1"/>
</dbReference>
<dbReference type="STRING" id="398580.Dshi_3503"/>
<evidence type="ECO:0000256" key="9">
    <source>
        <dbReference type="SAM" id="MobiDB-lite"/>
    </source>
</evidence>
<gene>
    <name evidence="11" type="primary">bchD</name>
    <name evidence="11" type="ordered locus">Dshi_3503</name>
</gene>